<dbReference type="GO" id="GO:0005737">
    <property type="term" value="C:cytoplasm"/>
    <property type="evidence" value="ECO:0007669"/>
    <property type="project" value="UniProtKB-SubCell"/>
</dbReference>
<dbReference type="AlphaFoldDB" id="A0AA50QDB4"/>
<dbReference type="Gene3D" id="3.30.70.920">
    <property type="match status" value="1"/>
</dbReference>
<organism evidence="5 6">
    <name type="scientific">Oceanimonas pelagia</name>
    <dbReference type="NCBI Taxonomy" id="3028314"/>
    <lineage>
        <taxon>Bacteria</taxon>
        <taxon>Pseudomonadati</taxon>
        <taxon>Pseudomonadota</taxon>
        <taxon>Gammaproteobacteria</taxon>
        <taxon>Aeromonadales</taxon>
        <taxon>Aeromonadaceae</taxon>
        <taxon>Oceanimonas</taxon>
    </lineage>
</organism>
<keyword evidence="2 4" id="KW-0963">Cytoplasm</keyword>
<evidence type="ECO:0000256" key="3">
    <source>
        <dbReference type="ARBA" id="ARBA00023186"/>
    </source>
</evidence>
<evidence type="ECO:0000256" key="1">
    <source>
        <dbReference type="ARBA" id="ARBA00004496"/>
    </source>
</evidence>
<sequence length="89" mass="9534">MSEQEWHVASLVVHCRPESMPAAIDAIEQLPGAEVPVSGEQGKLVVALEGPDQQHIVRHIDAIALMDGILSTTLIYHEFAGPEAGKEPA</sequence>
<dbReference type="Pfam" id="PF03927">
    <property type="entry name" value="NapD"/>
    <property type="match status" value="1"/>
</dbReference>
<comment type="function">
    <text evidence="4">Chaperone for NapA, the catalytic subunit of the periplasmic nitrate reductase. It binds directly and specifically to the twin-arginine signal peptide of NapA, preventing premature interaction with the Tat translocase and premature export.</text>
</comment>
<dbReference type="HAMAP" id="MF_02200">
    <property type="entry name" value="NapD"/>
    <property type="match status" value="1"/>
</dbReference>
<proteinExistence type="inferred from homology"/>
<dbReference type="PANTHER" id="PTHR38603">
    <property type="entry name" value="CHAPERONE NAPD"/>
    <property type="match status" value="1"/>
</dbReference>
<dbReference type="Proteomes" id="UP001223802">
    <property type="component" value="Chromosome"/>
</dbReference>
<evidence type="ECO:0000313" key="5">
    <source>
        <dbReference type="EMBL" id="WMC11996.1"/>
    </source>
</evidence>
<keyword evidence="6" id="KW-1185">Reference proteome</keyword>
<dbReference type="PANTHER" id="PTHR38603:SF1">
    <property type="entry name" value="CHAPERONE NAPD"/>
    <property type="match status" value="1"/>
</dbReference>
<evidence type="ECO:0000256" key="4">
    <source>
        <dbReference type="HAMAP-Rule" id="MF_02200"/>
    </source>
</evidence>
<evidence type="ECO:0000256" key="2">
    <source>
        <dbReference type="ARBA" id="ARBA00022490"/>
    </source>
</evidence>
<dbReference type="InterPro" id="IPR005623">
    <property type="entry name" value="Chaperone_NapD_NO3_reduct"/>
</dbReference>
<dbReference type="GO" id="GO:0051224">
    <property type="term" value="P:negative regulation of protein transport"/>
    <property type="evidence" value="ECO:0007669"/>
    <property type="project" value="UniProtKB-UniRule"/>
</dbReference>
<comment type="similarity">
    <text evidence="4">Belongs to the NapD family.</text>
</comment>
<gene>
    <name evidence="4" type="primary">napD</name>
    <name evidence="5" type="ORF">PU634_06440</name>
</gene>
<protein>
    <recommendedName>
        <fullName evidence="4">Chaperone NapD</fullName>
    </recommendedName>
    <alternativeName>
        <fullName evidence="4">NapA signal peptide-binding chaperone NapD</fullName>
    </alternativeName>
</protein>
<accession>A0AA50QDB4</accession>
<comment type="subcellular location">
    <subcellularLocation>
        <location evidence="1 4">Cytoplasm</location>
    </subcellularLocation>
</comment>
<dbReference type="RefSeq" id="WP_306763232.1">
    <property type="nucleotide sequence ID" value="NZ_CP118224.1"/>
</dbReference>
<dbReference type="KEGG" id="ope:PU634_06440"/>
<reference evidence="5 6" key="1">
    <citation type="submission" date="2023-02" db="EMBL/GenBank/DDBJ databases">
        <title>Complete genome sequence of a novel bacterium Oceanimonas sp. NTOU-MSR1 isolated from marine coast sediment.</title>
        <authorList>
            <person name="Yang H.-T."/>
            <person name="Chen Y.-L."/>
            <person name="Ho Y.-N."/>
        </authorList>
    </citation>
    <scope>NUCLEOTIDE SEQUENCE [LARGE SCALE GENOMIC DNA]</scope>
    <source>
        <strain evidence="5 6">NTOU-MSR1</strain>
    </source>
</reference>
<keyword evidence="3 4" id="KW-0143">Chaperone</keyword>
<dbReference type="EMBL" id="CP118224">
    <property type="protein sequence ID" value="WMC11996.1"/>
    <property type="molecule type" value="Genomic_DNA"/>
</dbReference>
<name>A0AA50QDB4_9GAMM</name>
<evidence type="ECO:0000313" key="6">
    <source>
        <dbReference type="Proteomes" id="UP001223802"/>
    </source>
</evidence>
<comment type="subunit">
    <text evidence="4">Interacts with the cytoplasmic NapA precursor.</text>
</comment>
<dbReference type="GO" id="GO:0005048">
    <property type="term" value="F:signal sequence binding"/>
    <property type="evidence" value="ECO:0007669"/>
    <property type="project" value="UniProtKB-UniRule"/>
</dbReference>